<feature type="region of interest" description="Disordered" evidence="1">
    <location>
        <begin position="1"/>
        <end position="24"/>
    </location>
</feature>
<evidence type="ECO:0000313" key="2">
    <source>
        <dbReference type="EMBL" id="CEK82418.1"/>
    </source>
</evidence>
<reference evidence="2" key="1">
    <citation type="submission" date="2014-12" db="EMBL/GenBank/DDBJ databases">
        <title>Insight into the proteome of Arion vulgaris.</title>
        <authorList>
            <person name="Aradska J."/>
            <person name="Bulat T."/>
            <person name="Smidak R."/>
            <person name="Sarate P."/>
            <person name="Gangsoo J."/>
            <person name="Sialana F."/>
            <person name="Bilban M."/>
            <person name="Lubec G."/>
        </authorList>
    </citation>
    <scope>NUCLEOTIDE SEQUENCE</scope>
    <source>
        <tissue evidence="2">Skin</tissue>
    </source>
</reference>
<accession>A0A0B7ANK7</accession>
<dbReference type="AlphaFoldDB" id="A0A0B7ANK7"/>
<proteinExistence type="predicted"/>
<gene>
    <name evidence="2" type="primary">ORF131409</name>
</gene>
<feature type="compositionally biased region" description="Polar residues" evidence="1">
    <location>
        <begin position="1"/>
        <end position="10"/>
    </location>
</feature>
<sequence length="71" mass="7778">MTSSCITQLSIPPHTGTEERGSCPGTVLMTRKRTECGYRGLTARLFDQMKKTHNGNVSEVAYSRTVNLCVG</sequence>
<protein>
    <submittedName>
        <fullName evidence="2">Uncharacterized protein</fullName>
    </submittedName>
</protein>
<organism evidence="2">
    <name type="scientific">Arion vulgaris</name>
    <dbReference type="NCBI Taxonomy" id="1028688"/>
    <lineage>
        <taxon>Eukaryota</taxon>
        <taxon>Metazoa</taxon>
        <taxon>Spiralia</taxon>
        <taxon>Lophotrochozoa</taxon>
        <taxon>Mollusca</taxon>
        <taxon>Gastropoda</taxon>
        <taxon>Heterobranchia</taxon>
        <taxon>Euthyneura</taxon>
        <taxon>Panpulmonata</taxon>
        <taxon>Eupulmonata</taxon>
        <taxon>Stylommatophora</taxon>
        <taxon>Helicina</taxon>
        <taxon>Arionoidea</taxon>
        <taxon>Arionidae</taxon>
        <taxon>Arion</taxon>
    </lineage>
</organism>
<evidence type="ECO:0000256" key="1">
    <source>
        <dbReference type="SAM" id="MobiDB-lite"/>
    </source>
</evidence>
<dbReference type="EMBL" id="HACG01035553">
    <property type="protein sequence ID" value="CEK82418.1"/>
    <property type="molecule type" value="Transcribed_RNA"/>
</dbReference>
<name>A0A0B7ANK7_9EUPU</name>